<dbReference type="PROSITE" id="PS01124">
    <property type="entry name" value="HTH_ARAC_FAMILY_2"/>
    <property type="match status" value="1"/>
</dbReference>
<dbReference type="InterPro" id="IPR020449">
    <property type="entry name" value="Tscrpt_reg_AraC-type_HTH"/>
</dbReference>
<proteinExistence type="predicted"/>
<evidence type="ECO:0000256" key="3">
    <source>
        <dbReference type="ARBA" id="ARBA00023163"/>
    </source>
</evidence>
<evidence type="ECO:0000259" key="5">
    <source>
        <dbReference type="PROSITE" id="PS01124"/>
    </source>
</evidence>
<dbReference type="EMBL" id="RBAH01000030">
    <property type="protein sequence ID" value="RKN70648.1"/>
    <property type="molecule type" value="Genomic_DNA"/>
</dbReference>
<dbReference type="PRINTS" id="PR00032">
    <property type="entry name" value="HTHARAC"/>
</dbReference>
<dbReference type="AlphaFoldDB" id="A0A3B0BE99"/>
<dbReference type="PANTHER" id="PTHR43280">
    <property type="entry name" value="ARAC-FAMILY TRANSCRIPTIONAL REGULATOR"/>
    <property type="match status" value="1"/>
</dbReference>
<dbReference type="Proteomes" id="UP000282311">
    <property type="component" value="Unassembled WGS sequence"/>
</dbReference>
<dbReference type="GO" id="GO:0043565">
    <property type="term" value="F:sequence-specific DNA binding"/>
    <property type="evidence" value="ECO:0007669"/>
    <property type="project" value="InterPro"/>
</dbReference>
<sequence length="326" mass="37766">MDSSDRPRYVLGEELAIRKLVTFYYREMSRQFYTSGEKHDFWEFVYVDTGDLEVFTDSGRHHLTQGDMIFYKPNLFHGGRALNSTALNLIILSFECAAPCMAFFEDKMFRLHENERQLLSRIVQEGLQAFDPPIDSPHMAGPPIKRDGAAFGTDQLIRNYLEILLIQLIRKGEEGKEAVKMTSVSAELEGDDLMQSVIRYMRDHIAQPLKFDQLCEQFTISRTRMKALFRDKYGMGVMEYFNRLKIEQAKRLIREEQANVSEIAERLGYSSLHYFSKQFKRIIDMTPSEYARSISARALRLRGKPREPSDPEVGAEAEHPGRIPVE</sequence>
<organism evidence="6 7">
    <name type="scientific">Paenibacillus ginsengarvi</name>
    <dbReference type="NCBI Taxonomy" id="400777"/>
    <lineage>
        <taxon>Bacteria</taxon>
        <taxon>Bacillati</taxon>
        <taxon>Bacillota</taxon>
        <taxon>Bacilli</taxon>
        <taxon>Bacillales</taxon>
        <taxon>Paenibacillaceae</taxon>
        <taxon>Paenibacillus</taxon>
    </lineage>
</organism>
<dbReference type="PANTHER" id="PTHR43280:SF28">
    <property type="entry name" value="HTH-TYPE TRANSCRIPTIONAL ACTIVATOR RHAS"/>
    <property type="match status" value="1"/>
</dbReference>
<feature type="compositionally biased region" description="Basic and acidic residues" evidence="4">
    <location>
        <begin position="316"/>
        <end position="326"/>
    </location>
</feature>
<keyword evidence="2" id="KW-0238">DNA-binding</keyword>
<accession>A0A3B0BE99</accession>
<evidence type="ECO:0000256" key="2">
    <source>
        <dbReference type="ARBA" id="ARBA00023125"/>
    </source>
</evidence>
<reference evidence="6 7" key="1">
    <citation type="journal article" date="2007" name="Int. J. Syst. Evol. Microbiol.">
        <title>Paenibacillus ginsengarvi sp. nov., isolated from soil from ginseng cultivation.</title>
        <authorList>
            <person name="Yoon M.H."/>
            <person name="Ten L.N."/>
            <person name="Im W.T."/>
        </authorList>
    </citation>
    <scope>NUCLEOTIDE SEQUENCE [LARGE SCALE GENOMIC DNA]</scope>
    <source>
        <strain evidence="6 7">KCTC 13059</strain>
    </source>
</reference>
<evidence type="ECO:0000256" key="4">
    <source>
        <dbReference type="SAM" id="MobiDB-lite"/>
    </source>
</evidence>
<dbReference type="PROSITE" id="PS00041">
    <property type="entry name" value="HTH_ARAC_FAMILY_1"/>
    <property type="match status" value="1"/>
</dbReference>
<dbReference type="InterPro" id="IPR003313">
    <property type="entry name" value="AraC-bd"/>
</dbReference>
<dbReference type="SUPFAM" id="SSF46689">
    <property type="entry name" value="Homeodomain-like"/>
    <property type="match status" value="2"/>
</dbReference>
<comment type="caution">
    <text evidence="6">The sequence shown here is derived from an EMBL/GenBank/DDBJ whole genome shotgun (WGS) entry which is preliminary data.</text>
</comment>
<keyword evidence="3" id="KW-0804">Transcription</keyword>
<dbReference type="InterPro" id="IPR011051">
    <property type="entry name" value="RmlC_Cupin_sf"/>
</dbReference>
<dbReference type="GO" id="GO:0003700">
    <property type="term" value="F:DNA-binding transcription factor activity"/>
    <property type="evidence" value="ECO:0007669"/>
    <property type="project" value="InterPro"/>
</dbReference>
<dbReference type="InterPro" id="IPR014710">
    <property type="entry name" value="RmlC-like_jellyroll"/>
</dbReference>
<gene>
    <name evidence="6" type="ORF">D7M11_29855</name>
</gene>
<dbReference type="RefSeq" id="WP_120750935.1">
    <property type="nucleotide sequence ID" value="NZ_RBAH01000030.1"/>
</dbReference>
<keyword evidence="7" id="KW-1185">Reference proteome</keyword>
<dbReference type="InterPro" id="IPR018060">
    <property type="entry name" value="HTH_AraC"/>
</dbReference>
<keyword evidence="1" id="KW-0805">Transcription regulation</keyword>
<evidence type="ECO:0000256" key="1">
    <source>
        <dbReference type="ARBA" id="ARBA00023015"/>
    </source>
</evidence>
<dbReference type="SMART" id="SM00342">
    <property type="entry name" value="HTH_ARAC"/>
    <property type="match status" value="1"/>
</dbReference>
<feature type="region of interest" description="Disordered" evidence="4">
    <location>
        <begin position="301"/>
        <end position="326"/>
    </location>
</feature>
<dbReference type="Pfam" id="PF02311">
    <property type="entry name" value="AraC_binding"/>
    <property type="match status" value="1"/>
</dbReference>
<name>A0A3B0BE99_9BACL</name>
<dbReference type="Gene3D" id="2.60.120.10">
    <property type="entry name" value="Jelly Rolls"/>
    <property type="match status" value="1"/>
</dbReference>
<dbReference type="Gene3D" id="1.10.10.60">
    <property type="entry name" value="Homeodomain-like"/>
    <property type="match status" value="1"/>
</dbReference>
<feature type="domain" description="HTH araC/xylS-type" evidence="5">
    <location>
        <begin position="195"/>
        <end position="293"/>
    </location>
</feature>
<dbReference type="OrthoDB" id="62429at2"/>
<evidence type="ECO:0000313" key="7">
    <source>
        <dbReference type="Proteomes" id="UP000282311"/>
    </source>
</evidence>
<dbReference type="InterPro" id="IPR018062">
    <property type="entry name" value="HTH_AraC-typ_CS"/>
</dbReference>
<protein>
    <submittedName>
        <fullName evidence="6">AraC family transcriptional regulator</fullName>
    </submittedName>
</protein>
<dbReference type="SUPFAM" id="SSF51182">
    <property type="entry name" value="RmlC-like cupins"/>
    <property type="match status" value="1"/>
</dbReference>
<dbReference type="InterPro" id="IPR009057">
    <property type="entry name" value="Homeodomain-like_sf"/>
</dbReference>
<dbReference type="Pfam" id="PF12833">
    <property type="entry name" value="HTH_18"/>
    <property type="match status" value="1"/>
</dbReference>
<evidence type="ECO:0000313" key="6">
    <source>
        <dbReference type="EMBL" id="RKN70648.1"/>
    </source>
</evidence>